<proteinExistence type="inferred from homology"/>
<sequence>MASGKMSAEDSEKNKCDEKNSDTFYMKSEQDQRNSNVLKSVVLPHHGHLKKRSEHFRNLPGLPAAEDLQRNGNVKVCRIVPTPNGVKTVSSNKCKPMNNTLNNKNNCRSSPVNCQDDILDCENKFTPSELEPNHSLPVGILSKQSVDDKHKYDHVQETEIQSVKSPLSKSEKYLIEKIDKKPERLRENMSVHHTKKKKHKEKDKRDSHSNHREKHQSKHRDRPKIKSGEKLHKHKLHNSISKKITSISLADNETEQSILKSKNKSSSNKSASIKDNASTPLQHSNVPGNNICVNNDLIVEKNHKPHDNACSHLPDHEISEKLSKNMETEETNSPEEVSLKDNFLDDKSSLPVLLEKSSTKRKRESVDCNGDNILISDQLSCSKRLKFDSPSTDPHIKTEDTSSVNNLIASENNDVSSKPNSFESNTEINESITEQCENPTLSVNIDNSKKQTSLNLSVPETQNILNNVINCDTHKHLKTEKAELFNQLKNSGSYKEKSSSQCDDVSASNSVTSLSTCFTSSKSDACSSSPLPEKNETSSSDTVNNRPSCVKEHSLKNSSHSHKKDGKSLKNSTKHLESSSQAIKSKHSSENKISDGSPAKKIKEHSDKHRTKIKNSIKDKTKKSKPYRIEDFVLKSEETTSSDSVKKSKIVKDEKPSTKNTSLAVSEQKKSDQPGSKSEIKKDKNHKSINKTHSSVKNDLCVRCKQKLTTHRNVSIQCKRDRNDKFCEKIGVSQRIPRLPQGLDMKHLKYGKYIRLEVYPNGGAALLHLYWDEICHLNSKELKCLAEEFLKETFLEEPYGVARYVMGIVHNAAEYIPDLLEHFADKYPNLVVKTGPLGRQSDIETTTMVKYCDQVHTHYSQGTFRTGPLHQISLVGTVHEEVGGYFPDFLEMLEENPFLYLTMPWGPMSIVHMNPQESNDGPILWVRPGEQLVPTADISKSPCKRKRGGLNELRKLQYLPRSTEPREMMFEDRTKCHADHVGQGFDRLTTAAVGVLKAVHCGNEYPSNRITKDVVAFHAGDFTDLVEKLQLDLHEPPVSQVCILSR</sequence>
<evidence type="ECO:0000313" key="4">
    <source>
        <dbReference type="Proteomes" id="UP001054837"/>
    </source>
</evidence>
<comment type="similarity">
    <text evidence="1">Belongs to the round spermatid basic protein 1 family.</text>
</comment>
<organism evidence="3 4">
    <name type="scientific">Caerostris darwini</name>
    <dbReference type="NCBI Taxonomy" id="1538125"/>
    <lineage>
        <taxon>Eukaryota</taxon>
        <taxon>Metazoa</taxon>
        <taxon>Ecdysozoa</taxon>
        <taxon>Arthropoda</taxon>
        <taxon>Chelicerata</taxon>
        <taxon>Arachnida</taxon>
        <taxon>Araneae</taxon>
        <taxon>Araneomorphae</taxon>
        <taxon>Entelegynae</taxon>
        <taxon>Araneoidea</taxon>
        <taxon>Araneidae</taxon>
        <taxon>Caerostris</taxon>
    </lineage>
</organism>
<protein>
    <submittedName>
        <fullName evidence="3">Lysine-specific demethylase RSBN1L</fullName>
    </submittedName>
</protein>
<dbReference type="Proteomes" id="UP001054837">
    <property type="component" value="Unassembled WGS sequence"/>
</dbReference>
<accession>A0AAV4W944</accession>
<reference evidence="3 4" key="1">
    <citation type="submission" date="2021-06" db="EMBL/GenBank/DDBJ databases">
        <title>Caerostris darwini draft genome.</title>
        <authorList>
            <person name="Kono N."/>
            <person name="Arakawa K."/>
        </authorList>
    </citation>
    <scope>NUCLEOTIDE SEQUENCE [LARGE SCALE GENOMIC DNA]</scope>
</reference>
<feature type="compositionally biased region" description="Polar residues" evidence="2">
    <location>
        <begin position="520"/>
        <end position="530"/>
    </location>
</feature>
<feature type="compositionally biased region" description="Basic and acidic residues" evidence="2">
    <location>
        <begin position="667"/>
        <end position="682"/>
    </location>
</feature>
<feature type="compositionally biased region" description="Basic and acidic residues" evidence="2">
    <location>
        <begin position="178"/>
        <end position="190"/>
    </location>
</feature>
<dbReference type="PANTHER" id="PTHR13354">
    <property type="entry name" value="ROUND SPERMATID BASIC PROTEIN 1"/>
    <property type="match status" value="1"/>
</dbReference>
<feature type="region of interest" description="Disordered" evidence="2">
    <location>
        <begin position="637"/>
        <end position="692"/>
    </location>
</feature>
<feature type="compositionally biased region" description="Polar residues" evidence="2">
    <location>
        <begin position="537"/>
        <end position="547"/>
    </location>
</feature>
<feature type="region of interest" description="Disordered" evidence="2">
    <location>
        <begin position="178"/>
        <end position="243"/>
    </location>
</feature>
<feature type="region of interest" description="Disordered" evidence="2">
    <location>
        <begin position="520"/>
        <end position="624"/>
    </location>
</feature>
<feature type="region of interest" description="Disordered" evidence="2">
    <location>
        <begin position="1"/>
        <end position="35"/>
    </location>
</feature>
<feature type="compositionally biased region" description="Basic residues" evidence="2">
    <location>
        <begin position="192"/>
        <end position="202"/>
    </location>
</feature>
<keyword evidence="4" id="KW-1185">Reference proteome</keyword>
<dbReference type="InterPro" id="IPR026306">
    <property type="entry name" value="RSBN1/Dpy-2/CEP530"/>
</dbReference>
<feature type="compositionally biased region" description="Basic and acidic residues" evidence="2">
    <location>
        <begin position="637"/>
        <end position="657"/>
    </location>
</feature>
<feature type="compositionally biased region" description="Low complexity" evidence="2">
    <location>
        <begin position="258"/>
        <end position="278"/>
    </location>
</feature>
<name>A0AAV4W944_9ARAC</name>
<evidence type="ECO:0000313" key="3">
    <source>
        <dbReference type="EMBL" id="GIY78893.1"/>
    </source>
</evidence>
<evidence type="ECO:0000256" key="2">
    <source>
        <dbReference type="SAM" id="MobiDB-lite"/>
    </source>
</evidence>
<evidence type="ECO:0000256" key="1">
    <source>
        <dbReference type="ARBA" id="ARBA00010560"/>
    </source>
</evidence>
<feature type="compositionally biased region" description="Basic residues" evidence="2">
    <location>
        <begin position="600"/>
        <end position="624"/>
    </location>
</feature>
<feature type="region of interest" description="Disordered" evidence="2">
    <location>
        <begin position="258"/>
        <end position="283"/>
    </location>
</feature>
<dbReference type="GO" id="GO:0005634">
    <property type="term" value="C:nucleus"/>
    <property type="evidence" value="ECO:0007669"/>
    <property type="project" value="InterPro"/>
</dbReference>
<gene>
    <name evidence="3" type="primary">RSBN1L</name>
    <name evidence="3" type="ORF">CDAR_165561</name>
</gene>
<dbReference type="PANTHER" id="PTHR13354:SF11">
    <property type="entry name" value="LYSINE-SPECIFIC DEMETHYLASE 9"/>
    <property type="match status" value="1"/>
</dbReference>
<dbReference type="EMBL" id="BPLQ01014291">
    <property type="protein sequence ID" value="GIY78893.1"/>
    <property type="molecule type" value="Genomic_DNA"/>
</dbReference>
<feature type="compositionally biased region" description="Basic and acidic residues" evidence="2">
    <location>
        <begin position="7"/>
        <end position="21"/>
    </location>
</feature>
<dbReference type="AlphaFoldDB" id="A0AAV4W944"/>
<feature type="compositionally biased region" description="Basic residues" evidence="2">
    <location>
        <begin position="211"/>
        <end position="223"/>
    </location>
</feature>
<comment type="caution">
    <text evidence="3">The sequence shown here is derived from an EMBL/GenBank/DDBJ whole genome shotgun (WGS) entry which is preliminary data.</text>
</comment>